<dbReference type="InterPro" id="IPR011990">
    <property type="entry name" value="TPR-like_helical_dom_sf"/>
</dbReference>
<gene>
    <name evidence="3" type="ORF">EVOR1521_LOCUS17506</name>
</gene>
<dbReference type="Gene3D" id="1.25.40.10">
    <property type="entry name" value="Tetratricopeptide repeat domain"/>
    <property type="match status" value="2"/>
</dbReference>
<reference evidence="3" key="1">
    <citation type="submission" date="2023-08" db="EMBL/GenBank/DDBJ databases">
        <authorList>
            <person name="Chen Y."/>
            <person name="Shah S."/>
            <person name="Dougan E. K."/>
            <person name="Thang M."/>
            <person name="Chan C."/>
        </authorList>
    </citation>
    <scope>NUCLEOTIDE SEQUENCE</scope>
</reference>
<feature type="compositionally biased region" description="Polar residues" evidence="2">
    <location>
        <begin position="403"/>
        <end position="415"/>
    </location>
</feature>
<evidence type="ECO:0000256" key="2">
    <source>
        <dbReference type="SAM" id="MobiDB-lite"/>
    </source>
</evidence>
<sequence length="415" mass="44257">MWRWREALRRLCVDPQGRRLARAAADAQAGAFWGELVLEVPRWAWALRLAGPELIQRNQALSILARAARWQEALELLRAGEVDIVSFNSGAYACALAQKWQHALQLLQDATRSALRATAISFNTAALACKEASQWQRCLAVAEADARGLSTALAALARVARWEQAVLLVQNGTDSVALAAAISACEKGWQWRPALALLEQLPSFEAQAYNSALSACEKARRWRQALALLAQHPRPSLVTLNAALSALGTRWQQALALAGAMAGGRLALDHVTSAALVASCSGASAVQAALELAMSVTSGTPRGMSLNSALRACAARRAWRAAVATFRAARRAHADDALGLAALLSALEGRMQPPLPSLRRLVLRYLVLESKSDSPGSMQPDQAALAATALQQPDGYLRAPGSCSYSPTTGSYPTA</sequence>
<dbReference type="EMBL" id="CAUJNA010002335">
    <property type="protein sequence ID" value="CAJ1392410.1"/>
    <property type="molecule type" value="Genomic_DNA"/>
</dbReference>
<feature type="region of interest" description="Disordered" evidence="2">
    <location>
        <begin position="396"/>
        <end position="415"/>
    </location>
</feature>
<keyword evidence="1" id="KW-0677">Repeat</keyword>
<dbReference type="PANTHER" id="PTHR47447">
    <property type="entry name" value="OS03G0856100 PROTEIN"/>
    <property type="match status" value="1"/>
</dbReference>
<comment type="caution">
    <text evidence="3">The sequence shown here is derived from an EMBL/GenBank/DDBJ whole genome shotgun (WGS) entry which is preliminary data.</text>
</comment>
<keyword evidence="4" id="KW-1185">Reference proteome</keyword>
<evidence type="ECO:0000256" key="1">
    <source>
        <dbReference type="ARBA" id="ARBA00022737"/>
    </source>
</evidence>
<dbReference type="PANTHER" id="PTHR47447:SF17">
    <property type="entry name" value="OS12G0638900 PROTEIN"/>
    <property type="match status" value="1"/>
</dbReference>
<dbReference type="AlphaFoldDB" id="A0AA36N6K5"/>
<accession>A0AA36N6K5</accession>
<organism evidence="3 4">
    <name type="scientific">Effrenium voratum</name>
    <dbReference type="NCBI Taxonomy" id="2562239"/>
    <lineage>
        <taxon>Eukaryota</taxon>
        <taxon>Sar</taxon>
        <taxon>Alveolata</taxon>
        <taxon>Dinophyceae</taxon>
        <taxon>Suessiales</taxon>
        <taxon>Symbiodiniaceae</taxon>
        <taxon>Effrenium</taxon>
    </lineage>
</organism>
<evidence type="ECO:0000313" key="3">
    <source>
        <dbReference type="EMBL" id="CAJ1392410.1"/>
    </source>
</evidence>
<proteinExistence type="predicted"/>
<dbReference type="Proteomes" id="UP001178507">
    <property type="component" value="Unassembled WGS sequence"/>
</dbReference>
<name>A0AA36N6K5_9DINO</name>
<protein>
    <recommendedName>
        <fullName evidence="5">Pentatricopeptide repeat-containing protein, chloroplastic</fullName>
    </recommendedName>
</protein>
<evidence type="ECO:0000313" key="4">
    <source>
        <dbReference type="Proteomes" id="UP001178507"/>
    </source>
</evidence>
<evidence type="ECO:0008006" key="5">
    <source>
        <dbReference type="Google" id="ProtNLM"/>
    </source>
</evidence>